<dbReference type="GeneID" id="34592285"/>
<dbReference type="RefSeq" id="XP_022496901.1">
    <property type="nucleotide sequence ID" value="XM_022647157.1"/>
</dbReference>
<dbReference type="AlphaFoldDB" id="A0A178CKY2"/>
<reference evidence="1 2" key="1">
    <citation type="submission" date="2016-03" db="EMBL/GenBank/DDBJ databases">
        <title>The draft genome sequence of Fonsecaea nubica causative agent of cutaneous subcutaneous infection in human host.</title>
        <authorList>
            <person name="Costa F."/>
            <person name="Sybren D.H."/>
            <person name="Raittz R.T."/>
            <person name="Weiss V.A."/>
            <person name="Leao A.C."/>
            <person name="Gomes R."/>
            <person name="De Souza E.M."/>
            <person name="Pedrosa F.O."/>
            <person name="Steffens M.B."/>
            <person name="Bombassaro A."/>
            <person name="Tadra-Sfeir M.Z."/>
            <person name="Moreno L.F."/>
            <person name="Najafzadeh M.J."/>
            <person name="Felipe M.S."/>
            <person name="Teixeira M."/>
            <person name="Sun J."/>
            <person name="Xi L."/>
            <person name="Castro M.A."/>
            <person name="Vicente V.A."/>
        </authorList>
    </citation>
    <scope>NUCLEOTIDE SEQUENCE [LARGE SCALE GENOMIC DNA]</scope>
    <source>
        <strain evidence="1 2">CBS 269.64</strain>
    </source>
</reference>
<dbReference type="Proteomes" id="UP000185904">
    <property type="component" value="Unassembled WGS sequence"/>
</dbReference>
<comment type="caution">
    <text evidence="1">The sequence shown here is derived from an EMBL/GenBank/DDBJ whole genome shotgun (WGS) entry which is preliminary data.</text>
</comment>
<proteinExistence type="predicted"/>
<gene>
    <name evidence="1" type="ORF">AYO20_08883</name>
</gene>
<organism evidence="1 2">
    <name type="scientific">Fonsecaea nubica</name>
    <dbReference type="NCBI Taxonomy" id="856822"/>
    <lineage>
        <taxon>Eukaryota</taxon>
        <taxon>Fungi</taxon>
        <taxon>Dikarya</taxon>
        <taxon>Ascomycota</taxon>
        <taxon>Pezizomycotina</taxon>
        <taxon>Eurotiomycetes</taxon>
        <taxon>Chaetothyriomycetidae</taxon>
        <taxon>Chaetothyriales</taxon>
        <taxon>Herpotrichiellaceae</taxon>
        <taxon>Fonsecaea</taxon>
    </lineage>
</organism>
<dbReference type="EMBL" id="LVCJ01000075">
    <property type="protein sequence ID" value="OAL30167.1"/>
    <property type="molecule type" value="Genomic_DNA"/>
</dbReference>
<protein>
    <submittedName>
        <fullName evidence="1">Uncharacterized protein</fullName>
    </submittedName>
</protein>
<evidence type="ECO:0000313" key="1">
    <source>
        <dbReference type="EMBL" id="OAL30167.1"/>
    </source>
</evidence>
<sequence length="167" mass="18090">MSRTKYAITNGCGHIRSLTSRHCGENHDDNPGSTTVCFEDTNDSTTETASVTVDGFYHTTLGMLAHERPNGKEEFCSIVATAVSAHHHQIRAHTYACLSDAQFDKSCMLEVMQTAAAGTDDDSATATTTTTPRCTHDAGLFPFDVVDETASAVLPRTFLFWVGQLPN</sequence>
<name>A0A178CKY2_9EURO</name>
<keyword evidence="2" id="KW-1185">Reference proteome</keyword>
<evidence type="ECO:0000313" key="2">
    <source>
        <dbReference type="Proteomes" id="UP000185904"/>
    </source>
</evidence>
<accession>A0A178CKY2</accession>